<dbReference type="Pfam" id="PF01509">
    <property type="entry name" value="TruB_N"/>
    <property type="match status" value="1"/>
</dbReference>
<dbReference type="AlphaFoldDB" id="A0A0R1GJB2"/>
<evidence type="ECO:0000256" key="1">
    <source>
        <dbReference type="ARBA" id="ARBA00000385"/>
    </source>
</evidence>
<dbReference type="OrthoDB" id="9802309at2"/>
<comment type="function">
    <text evidence="5">Responsible for synthesis of pseudouridine from uracil-55 in the psi GC loop of transfer RNAs.</text>
</comment>
<dbReference type="SUPFAM" id="SSF55120">
    <property type="entry name" value="Pseudouridine synthase"/>
    <property type="match status" value="1"/>
</dbReference>
<dbReference type="EMBL" id="AZDA01000093">
    <property type="protein sequence ID" value="KRK34182.1"/>
    <property type="molecule type" value="Genomic_DNA"/>
</dbReference>
<proteinExistence type="inferred from homology"/>
<feature type="domain" description="Pseudouridine synthase II N-terminal" evidence="6">
    <location>
        <begin position="23"/>
        <end position="179"/>
    </location>
</feature>
<dbReference type="InterPro" id="IPR032819">
    <property type="entry name" value="TruB_C"/>
</dbReference>
<dbReference type="EC" id="5.4.99.25" evidence="5"/>
<protein>
    <recommendedName>
        <fullName evidence="5">tRNA pseudouridine synthase B</fullName>
        <ecNumber evidence="5">5.4.99.25</ecNumber>
    </recommendedName>
    <alternativeName>
        <fullName evidence="5">tRNA pseudouridine(55) synthase</fullName>
        <shortName evidence="5">Psi55 synthase</shortName>
    </alternativeName>
    <alternativeName>
        <fullName evidence="5">tRNA pseudouridylate synthase</fullName>
    </alternativeName>
    <alternativeName>
        <fullName evidence="5">tRNA-uridine isomerase</fullName>
    </alternativeName>
</protein>
<evidence type="ECO:0000256" key="4">
    <source>
        <dbReference type="ARBA" id="ARBA00023235"/>
    </source>
</evidence>
<dbReference type="PANTHER" id="PTHR13767">
    <property type="entry name" value="TRNA-PSEUDOURIDINE SYNTHASE"/>
    <property type="match status" value="1"/>
</dbReference>
<evidence type="ECO:0000313" key="8">
    <source>
        <dbReference type="EMBL" id="KRK34182.1"/>
    </source>
</evidence>
<organism evidence="8 9">
    <name type="scientific">Loigolactobacillus bifermentans DSM 20003</name>
    <dbReference type="NCBI Taxonomy" id="1423726"/>
    <lineage>
        <taxon>Bacteria</taxon>
        <taxon>Bacillati</taxon>
        <taxon>Bacillota</taxon>
        <taxon>Bacilli</taxon>
        <taxon>Lactobacillales</taxon>
        <taxon>Lactobacillaceae</taxon>
        <taxon>Loigolactobacillus</taxon>
    </lineage>
</organism>
<name>A0A0R1GJB2_9LACO</name>
<dbReference type="HAMAP" id="MF_01080">
    <property type="entry name" value="TruB_bact"/>
    <property type="match status" value="1"/>
</dbReference>
<evidence type="ECO:0000259" key="7">
    <source>
        <dbReference type="Pfam" id="PF16198"/>
    </source>
</evidence>
<feature type="active site" description="Nucleophile" evidence="5">
    <location>
        <position position="38"/>
    </location>
</feature>
<accession>A0A0R1GJB2</accession>
<dbReference type="NCBIfam" id="TIGR00431">
    <property type="entry name" value="TruB"/>
    <property type="match status" value="1"/>
</dbReference>
<evidence type="ECO:0000259" key="6">
    <source>
        <dbReference type="Pfam" id="PF01509"/>
    </source>
</evidence>
<keyword evidence="4 5" id="KW-0413">Isomerase</keyword>
<dbReference type="InterPro" id="IPR014780">
    <property type="entry name" value="tRNA_psdUridine_synth_TruB"/>
</dbReference>
<dbReference type="InterPro" id="IPR020103">
    <property type="entry name" value="PsdUridine_synth_cat_dom_sf"/>
</dbReference>
<feature type="domain" description="tRNA pseudouridylate synthase B C-terminal" evidence="7">
    <location>
        <begin position="180"/>
        <end position="238"/>
    </location>
</feature>
<evidence type="ECO:0000313" key="9">
    <source>
        <dbReference type="Proteomes" id="UP000051461"/>
    </source>
</evidence>
<dbReference type="GO" id="GO:1990481">
    <property type="term" value="P:mRNA pseudouridine synthesis"/>
    <property type="evidence" value="ECO:0007669"/>
    <property type="project" value="TreeGrafter"/>
</dbReference>
<dbReference type="PANTHER" id="PTHR13767:SF2">
    <property type="entry name" value="PSEUDOURIDYLATE SYNTHASE TRUB1"/>
    <property type="match status" value="1"/>
</dbReference>
<dbReference type="STRING" id="1423726.FC07_GL000746"/>
<reference evidence="8 9" key="1">
    <citation type="journal article" date="2015" name="Genome Announc.">
        <title>Expanding the biotechnology potential of lactobacilli through comparative genomics of 213 strains and associated genera.</title>
        <authorList>
            <person name="Sun Z."/>
            <person name="Harris H.M."/>
            <person name="McCann A."/>
            <person name="Guo C."/>
            <person name="Argimon S."/>
            <person name="Zhang W."/>
            <person name="Yang X."/>
            <person name="Jeffery I.B."/>
            <person name="Cooney J.C."/>
            <person name="Kagawa T.F."/>
            <person name="Liu W."/>
            <person name="Song Y."/>
            <person name="Salvetti E."/>
            <person name="Wrobel A."/>
            <person name="Rasinkangas P."/>
            <person name="Parkhill J."/>
            <person name="Rea M.C."/>
            <person name="O'Sullivan O."/>
            <person name="Ritari J."/>
            <person name="Douillard F.P."/>
            <person name="Paul Ross R."/>
            <person name="Yang R."/>
            <person name="Briner A.E."/>
            <person name="Felis G.E."/>
            <person name="de Vos W.M."/>
            <person name="Barrangou R."/>
            <person name="Klaenhammer T.R."/>
            <person name="Caufield P.W."/>
            <person name="Cui Y."/>
            <person name="Zhang H."/>
            <person name="O'Toole P.W."/>
        </authorList>
    </citation>
    <scope>NUCLEOTIDE SEQUENCE [LARGE SCALE GENOMIC DNA]</scope>
    <source>
        <strain evidence="8 9">DSM 20003</strain>
    </source>
</reference>
<keyword evidence="3 5" id="KW-0819">tRNA processing</keyword>
<dbReference type="RefSeq" id="WP_057905168.1">
    <property type="nucleotide sequence ID" value="NZ_AZDA01000093.1"/>
</dbReference>
<gene>
    <name evidence="5" type="primary">truB</name>
    <name evidence="8" type="ORF">FC07_GL000746</name>
</gene>
<comment type="similarity">
    <text evidence="2 5">Belongs to the pseudouridine synthase TruB family. Type 1 subfamily.</text>
</comment>
<dbReference type="PATRIC" id="fig|1423726.3.peg.768"/>
<sequence>MDGILPLYKPKGMTSHDCDAKLRKLFRTRKIGHGGTLDPNVDGVLPICVGRATKVVDYLVASGKTYHGEVLLGQATTTEDLDGEIVAEKPVLTPIDPAAIDQAMTQFVGEITQIPPLFSAVKVKGRRLYDYARAGDSVERPKRQVTIFKFQRTTTPVYDAATHTQRFEFDVTCSKGTYVRTLAVNLGEALGYPAVMSALTRVRSGGFTLADTVTLEQVAAAVEAEQAPALLKPLDFALRHLPAIDLLPEQWERVQNGGFLDAHEVAVATDEPLITLRYQQQVKAIYRPGKTAAYWQPQKMISTES</sequence>
<dbReference type="CDD" id="cd02573">
    <property type="entry name" value="PseudoU_synth_EcTruB"/>
    <property type="match status" value="1"/>
</dbReference>
<dbReference type="GO" id="GO:0160148">
    <property type="term" value="F:tRNA pseudouridine(55) synthase activity"/>
    <property type="evidence" value="ECO:0007669"/>
    <property type="project" value="UniProtKB-EC"/>
</dbReference>
<dbReference type="InterPro" id="IPR002501">
    <property type="entry name" value="PsdUridine_synth_N"/>
</dbReference>
<dbReference type="Proteomes" id="UP000051461">
    <property type="component" value="Unassembled WGS sequence"/>
</dbReference>
<dbReference type="Pfam" id="PF16198">
    <property type="entry name" value="TruB_C_2"/>
    <property type="match status" value="1"/>
</dbReference>
<dbReference type="GO" id="GO:0003723">
    <property type="term" value="F:RNA binding"/>
    <property type="evidence" value="ECO:0007669"/>
    <property type="project" value="InterPro"/>
</dbReference>
<comment type="caution">
    <text evidence="8">The sequence shown here is derived from an EMBL/GenBank/DDBJ whole genome shotgun (WGS) entry which is preliminary data.</text>
</comment>
<comment type="catalytic activity">
    <reaction evidence="1 5">
        <text>uridine(55) in tRNA = pseudouridine(55) in tRNA</text>
        <dbReference type="Rhea" id="RHEA:42532"/>
        <dbReference type="Rhea" id="RHEA-COMP:10101"/>
        <dbReference type="Rhea" id="RHEA-COMP:10102"/>
        <dbReference type="ChEBI" id="CHEBI:65314"/>
        <dbReference type="ChEBI" id="CHEBI:65315"/>
        <dbReference type="EC" id="5.4.99.25"/>
    </reaction>
</comment>
<dbReference type="Gene3D" id="3.30.2350.10">
    <property type="entry name" value="Pseudouridine synthase"/>
    <property type="match status" value="1"/>
</dbReference>
<evidence type="ECO:0000256" key="3">
    <source>
        <dbReference type="ARBA" id="ARBA00022694"/>
    </source>
</evidence>
<dbReference type="GO" id="GO:0031119">
    <property type="term" value="P:tRNA pseudouridine synthesis"/>
    <property type="evidence" value="ECO:0007669"/>
    <property type="project" value="UniProtKB-UniRule"/>
</dbReference>
<evidence type="ECO:0000256" key="5">
    <source>
        <dbReference type="HAMAP-Rule" id="MF_01080"/>
    </source>
</evidence>
<dbReference type="FunFam" id="3.30.2350.10:FF:000011">
    <property type="entry name" value="tRNA pseudouridine synthase B"/>
    <property type="match status" value="1"/>
</dbReference>
<keyword evidence="9" id="KW-1185">Reference proteome</keyword>
<evidence type="ECO:0000256" key="2">
    <source>
        <dbReference type="ARBA" id="ARBA00005642"/>
    </source>
</evidence>